<sequence length="142" mass="15303">MKSAMLLCLLLSATPTPTSMSPATEKPVVLATPVTSVTSTSGRLRIEVLADAVPLRRGPQRLRIRVTEVATGKPIPSMVLALQPWMPTMGHGLDSPARITLQGTSDFEVSELDLFMPGAWELRLTLSGSVEDKAVVRLQLAR</sequence>
<comment type="caution">
    <text evidence="2">The sequence shown here is derived from an EMBL/GenBank/DDBJ whole genome shotgun (WGS) entry which is preliminary data.</text>
</comment>
<dbReference type="Proteomes" id="UP000315369">
    <property type="component" value="Unassembled WGS sequence"/>
</dbReference>
<proteinExistence type="predicted"/>
<evidence type="ECO:0000313" key="3">
    <source>
        <dbReference type="Proteomes" id="UP000315369"/>
    </source>
</evidence>
<organism evidence="2 3">
    <name type="scientific">Myxococcus llanfairpwllgwyngyllgogerychwyrndrobwllllantysiliogogogochensis</name>
    <dbReference type="NCBI Taxonomy" id="2590453"/>
    <lineage>
        <taxon>Bacteria</taxon>
        <taxon>Pseudomonadati</taxon>
        <taxon>Myxococcota</taxon>
        <taxon>Myxococcia</taxon>
        <taxon>Myxococcales</taxon>
        <taxon>Cystobacterineae</taxon>
        <taxon>Myxococcaceae</taxon>
        <taxon>Myxococcus</taxon>
    </lineage>
</organism>
<feature type="signal peptide" evidence="1">
    <location>
        <begin position="1"/>
        <end position="20"/>
    </location>
</feature>
<gene>
    <name evidence="2" type="ORF">FJV41_05895</name>
</gene>
<evidence type="ECO:0000256" key="1">
    <source>
        <dbReference type="SAM" id="SignalP"/>
    </source>
</evidence>
<keyword evidence="1" id="KW-0732">Signal</keyword>
<protein>
    <recommendedName>
        <fullName evidence="4">YtkA-like domain-containing protein</fullName>
    </recommendedName>
</protein>
<dbReference type="RefSeq" id="WP_141641422.1">
    <property type="nucleotide sequence ID" value="NZ_VIFM01000015.1"/>
</dbReference>
<accession>A0A540X6U9</accession>
<feature type="chain" id="PRO_5021879532" description="YtkA-like domain-containing protein" evidence="1">
    <location>
        <begin position="21"/>
        <end position="142"/>
    </location>
</feature>
<name>A0A540X6U9_9BACT</name>
<evidence type="ECO:0000313" key="2">
    <source>
        <dbReference type="EMBL" id="TQF16948.1"/>
    </source>
</evidence>
<dbReference type="OrthoDB" id="3695826at2"/>
<dbReference type="EMBL" id="VIFM01000015">
    <property type="protein sequence ID" value="TQF16948.1"/>
    <property type="molecule type" value="Genomic_DNA"/>
</dbReference>
<keyword evidence="3" id="KW-1185">Reference proteome</keyword>
<reference evidence="2 3" key="1">
    <citation type="submission" date="2019-06" db="EMBL/GenBank/DDBJ databases">
        <authorList>
            <person name="Livingstone P."/>
            <person name="Whitworth D."/>
        </authorList>
    </citation>
    <scope>NUCLEOTIDE SEQUENCE [LARGE SCALE GENOMIC DNA]</scope>
    <source>
        <strain evidence="2 3">AM401</strain>
    </source>
</reference>
<dbReference type="AlphaFoldDB" id="A0A540X6U9"/>
<evidence type="ECO:0008006" key="4">
    <source>
        <dbReference type="Google" id="ProtNLM"/>
    </source>
</evidence>